<dbReference type="InterPro" id="IPR012334">
    <property type="entry name" value="Pectin_lyas_fold"/>
</dbReference>
<keyword evidence="15" id="KW-1185">Reference proteome</keyword>
<feature type="domain" description="Fibronectin type-III" evidence="13">
    <location>
        <begin position="836"/>
        <end position="926"/>
    </location>
</feature>
<dbReference type="RefSeq" id="WP_279296885.1">
    <property type="nucleotide sequence ID" value="NZ_JAOTIF010000005.1"/>
</dbReference>
<dbReference type="InterPro" id="IPR036116">
    <property type="entry name" value="FN3_sf"/>
</dbReference>
<evidence type="ECO:0000256" key="5">
    <source>
        <dbReference type="ARBA" id="ARBA00023180"/>
    </source>
</evidence>
<evidence type="ECO:0000256" key="7">
    <source>
        <dbReference type="ARBA" id="ARBA00023277"/>
    </source>
</evidence>
<evidence type="ECO:0000256" key="6">
    <source>
        <dbReference type="ARBA" id="ARBA00023239"/>
    </source>
</evidence>
<name>A0A9X2XVC8_9BACT</name>
<keyword evidence="2 12" id="KW-0732">Signal</keyword>
<gene>
    <name evidence="14" type="ORF">OCK74_09985</name>
</gene>
<dbReference type="SMART" id="SM00060">
    <property type="entry name" value="FN3"/>
    <property type="match status" value="1"/>
</dbReference>
<evidence type="ECO:0000256" key="1">
    <source>
        <dbReference type="ARBA" id="ARBA00008834"/>
    </source>
</evidence>
<dbReference type="EMBL" id="JAOTIF010000005">
    <property type="protein sequence ID" value="MCU7549445.1"/>
    <property type="molecule type" value="Genomic_DNA"/>
</dbReference>
<reference evidence="14" key="2">
    <citation type="submission" date="2023-04" db="EMBL/GenBank/DDBJ databases">
        <title>Paracnuella aquatica gen. nov., sp. nov., a member of the family Chitinophagaceae isolated from a hot spring.</title>
        <authorList>
            <person name="Wang C."/>
        </authorList>
    </citation>
    <scope>NUCLEOTIDE SEQUENCE</scope>
    <source>
        <strain evidence="14">LB-8</strain>
    </source>
</reference>
<dbReference type="InterPro" id="IPR008929">
    <property type="entry name" value="Chondroitin_lyas"/>
</dbReference>
<protein>
    <submittedName>
        <fullName evidence="14">Alginate lyase family protein</fullName>
    </submittedName>
</protein>
<dbReference type="GO" id="GO:0000272">
    <property type="term" value="P:polysaccharide catabolic process"/>
    <property type="evidence" value="ECO:0007669"/>
    <property type="project" value="UniProtKB-KW"/>
</dbReference>
<dbReference type="PANTHER" id="PTHR31736">
    <property type="match status" value="1"/>
</dbReference>
<evidence type="ECO:0000256" key="8">
    <source>
        <dbReference type="ARBA" id="ARBA00023295"/>
    </source>
</evidence>
<evidence type="ECO:0000256" key="12">
    <source>
        <dbReference type="SAM" id="SignalP"/>
    </source>
</evidence>
<dbReference type="GO" id="GO:0016829">
    <property type="term" value="F:lyase activity"/>
    <property type="evidence" value="ECO:0007669"/>
    <property type="project" value="UniProtKB-KW"/>
</dbReference>
<dbReference type="Gene3D" id="2.60.40.10">
    <property type="entry name" value="Immunoglobulins"/>
    <property type="match status" value="1"/>
</dbReference>
<comment type="function">
    <text evidence="10">Pectinolytic enzyme involved in the degradation of xylogalacturonan (xga), a galacturonan backbone heavily substituted with xylose, and which is one important component of the hairy regions of pectin. Activity requires a galacturonic acid backbone substituted with xylose.</text>
</comment>
<evidence type="ECO:0000259" key="13">
    <source>
        <dbReference type="PROSITE" id="PS50853"/>
    </source>
</evidence>
<dbReference type="Gene3D" id="1.50.10.100">
    <property type="entry name" value="Chondroitin AC/alginate lyase"/>
    <property type="match status" value="1"/>
</dbReference>
<evidence type="ECO:0000256" key="9">
    <source>
        <dbReference type="ARBA" id="ARBA00023326"/>
    </source>
</evidence>
<dbReference type="InterPro" id="IPR008397">
    <property type="entry name" value="Alginate_lyase_dom"/>
</dbReference>
<dbReference type="InterPro" id="IPR013783">
    <property type="entry name" value="Ig-like_fold"/>
</dbReference>
<dbReference type="CDD" id="cd00063">
    <property type="entry name" value="FN3"/>
    <property type="match status" value="1"/>
</dbReference>
<keyword evidence="5" id="KW-0325">Glycoprotein</keyword>
<dbReference type="InterPro" id="IPR000743">
    <property type="entry name" value="Glyco_hydro_28"/>
</dbReference>
<keyword evidence="3" id="KW-0677">Repeat</keyword>
<keyword evidence="4 11" id="KW-0378">Hydrolase</keyword>
<evidence type="ECO:0000256" key="3">
    <source>
        <dbReference type="ARBA" id="ARBA00022737"/>
    </source>
</evidence>
<comment type="caution">
    <text evidence="14">The sequence shown here is derived from an EMBL/GenBank/DDBJ whole genome shotgun (WGS) entry which is preliminary data.</text>
</comment>
<comment type="similarity">
    <text evidence="1 11">Belongs to the glycosyl hydrolase 28 family.</text>
</comment>
<accession>A0A9X2XVC8</accession>
<organism evidence="14 15">
    <name type="scientific">Paraflavisolibacter caeni</name>
    <dbReference type="NCBI Taxonomy" id="2982496"/>
    <lineage>
        <taxon>Bacteria</taxon>
        <taxon>Pseudomonadati</taxon>
        <taxon>Bacteroidota</taxon>
        <taxon>Chitinophagia</taxon>
        <taxon>Chitinophagales</taxon>
        <taxon>Chitinophagaceae</taxon>
        <taxon>Paraflavisolibacter</taxon>
    </lineage>
</organism>
<keyword evidence="7" id="KW-0119">Carbohydrate metabolism</keyword>
<dbReference type="Gene3D" id="2.60.120.200">
    <property type="match status" value="1"/>
</dbReference>
<dbReference type="Pfam" id="PF00295">
    <property type="entry name" value="Glyco_hydro_28"/>
    <property type="match status" value="1"/>
</dbReference>
<dbReference type="PANTHER" id="PTHR31736:SF9">
    <property type="entry name" value="ENDO-XYLOGALACTURONAN HYDROLASE A-RELATED"/>
    <property type="match status" value="1"/>
</dbReference>
<sequence length="1126" mass="124007">MKKQFFLLCFYIICVGSVQAQELVTYPAPQGVVYLQHNDDYTVKVRKPGGEWQDLFEYNVQVDLDKPQDASMVYFDHLGAVEVAVRKNNGSVQSVEVRPSSYGIHPAVQGNTVFFTLAKPSKVSVEFNGDKLHNLHVFGNAMEKEKPNPKDTNVIYFGPGVHQPKDLPGDEINIPSGKTVYIAGGAVVKAKLVCDRVSNVKIMGRGILLQPQRGVEVRHSTNVSIEGIIIVNPKHYTVYGGGANKLTIRNIKSFSSNGWSDGIDLMSCSDVTIDDVFMRNSDDCIAIYGHRWDYYGDVRNYSVTNSTLWADIAHPINIGLHGNTEKEGEVIENLSFKNIDILEQDEDDPDYQGCMAISDGDLNLVQNISFEDIRIEDFQEGQLLNLRVVNNAKYNTGPGRGIRNITFRNINYKGINLNPSLIQGLDAGHGIQNITIEELSINGKLVKDEDEANIKIGAFTQGVVFTNGKENGVSRAGAQSFAHPGILHSREDLERMRKAVANREEPVFSGYQVFIQNPASQYTYQMQGPLEIVGRNPTVGQGTYDSDANAAHQNAVMWAITGDRRYADKAIEIVNAWSKTLKSITGRDAVLMAGLGPFKMVNAAEILRYTNSGWAETDIQQSEKHFREVIYPVIKDFAPFANGNWDAAAMKTVMAIGVFCNDRQLFEKALRYYVAGHGNGSLTHYIINDEGQIQESGRDQGHTQLGIGMLAECSEIAWKQGLDLYAYHNNRLLKGFEYVAKFNLGDEVPFTESLDRTGKYFHINIARQDRGPLRAVYEQVFNHYVNRIGIQAPFTRQAAEKIRPEGPGKPGADHPGYGTLFFTIPTERTGALPAMVPAAPGGLIAVGSSKENTLTWIASIGATSYTVKRAAKSSGPYTVIAKNVEAAKYTDKDVKAGMLYYYTVSASNANGESKNAMETGIAAGLPNLWKQQDIGIVNVPGFTKYDGQLFTIEGSGMGIDSSIDAFHYAYKPVTGSGEITVRFVPQPSSQFSRMGVMMRERLTADAPHVSLLLYPGKTGQTEAPKWHVRLLARGKAREQTAVKSSGTGLSEPSVTYGRFTGYCWLRLQRKGDTFTGFSSIDGKSWTELGSVVVPVKKTLFVGLLVASGMPNSTTIMFDRVRVQAAE</sequence>
<keyword evidence="8 11" id="KW-0326">Glycosidase</keyword>
<evidence type="ECO:0000313" key="15">
    <source>
        <dbReference type="Proteomes" id="UP001155483"/>
    </source>
</evidence>
<dbReference type="Gene3D" id="2.160.20.10">
    <property type="entry name" value="Single-stranded right-handed beta-helix, Pectin lyase-like"/>
    <property type="match status" value="1"/>
</dbReference>
<proteinExistence type="inferred from homology"/>
<dbReference type="InterPro" id="IPR011050">
    <property type="entry name" value="Pectin_lyase_fold/virulence"/>
</dbReference>
<dbReference type="GO" id="GO:0042597">
    <property type="term" value="C:periplasmic space"/>
    <property type="evidence" value="ECO:0007669"/>
    <property type="project" value="InterPro"/>
</dbReference>
<dbReference type="SUPFAM" id="SSF51126">
    <property type="entry name" value="Pectin lyase-like"/>
    <property type="match status" value="1"/>
</dbReference>
<reference evidence="14" key="1">
    <citation type="submission" date="2022-09" db="EMBL/GenBank/DDBJ databases">
        <authorList>
            <person name="Yuan C."/>
            <person name="Ke Z."/>
        </authorList>
    </citation>
    <scope>NUCLEOTIDE SEQUENCE</scope>
    <source>
        <strain evidence="14">LB-8</strain>
    </source>
</reference>
<keyword evidence="6 14" id="KW-0456">Lyase</keyword>
<evidence type="ECO:0000256" key="10">
    <source>
        <dbReference type="ARBA" id="ARBA00037278"/>
    </source>
</evidence>
<dbReference type="GO" id="GO:0004650">
    <property type="term" value="F:polygalacturonase activity"/>
    <property type="evidence" value="ECO:0007669"/>
    <property type="project" value="InterPro"/>
</dbReference>
<evidence type="ECO:0000256" key="11">
    <source>
        <dbReference type="RuleBase" id="RU361169"/>
    </source>
</evidence>
<dbReference type="Proteomes" id="UP001155483">
    <property type="component" value="Unassembled WGS sequence"/>
</dbReference>
<evidence type="ECO:0000256" key="2">
    <source>
        <dbReference type="ARBA" id="ARBA00022729"/>
    </source>
</evidence>
<dbReference type="Pfam" id="PF05426">
    <property type="entry name" value="Alginate_lyase"/>
    <property type="match status" value="1"/>
</dbReference>
<dbReference type="PROSITE" id="PS50853">
    <property type="entry name" value="FN3"/>
    <property type="match status" value="1"/>
</dbReference>
<dbReference type="SUPFAM" id="SSF48230">
    <property type="entry name" value="Chondroitin AC/alginate lyase"/>
    <property type="match status" value="1"/>
</dbReference>
<evidence type="ECO:0000256" key="4">
    <source>
        <dbReference type="ARBA" id="ARBA00022801"/>
    </source>
</evidence>
<feature type="signal peptide" evidence="12">
    <location>
        <begin position="1"/>
        <end position="20"/>
    </location>
</feature>
<dbReference type="AlphaFoldDB" id="A0A9X2XVC8"/>
<evidence type="ECO:0000313" key="14">
    <source>
        <dbReference type="EMBL" id="MCU7549445.1"/>
    </source>
</evidence>
<feature type="chain" id="PRO_5040950654" evidence="12">
    <location>
        <begin position="21"/>
        <end position="1126"/>
    </location>
</feature>
<dbReference type="InterPro" id="IPR003961">
    <property type="entry name" value="FN3_dom"/>
</dbReference>
<dbReference type="SUPFAM" id="SSF49265">
    <property type="entry name" value="Fibronectin type III"/>
    <property type="match status" value="1"/>
</dbReference>
<keyword evidence="9" id="KW-0624">Polysaccharide degradation</keyword>